<name>A0A852R906_9MICO</name>
<protein>
    <submittedName>
        <fullName evidence="1">Uncharacterized protein</fullName>
    </submittedName>
</protein>
<accession>A0A852R906</accession>
<evidence type="ECO:0000313" key="2">
    <source>
        <dbReference type="Proteomes" id="UP000586095"/>
    </source>
</evidence>
<proteinExistence type="predicted"/>
<keyword evidence="2" id="KW-1185">Reference proteome</keyword>
<evidence type="ECO:0000313" key="1">
    <source>
        <dbReference type="EMBL" id="NYD26899.1"/>
    </source>
</evidence>
<organism evidence="1 2">
    <name type="scientific">Leucobacter aridicollis</name>
    <dbReference type="NCBI Taxonomy" id="283878"/>
    <lineage>
        <taxon>Bacteria</taxon>
        <taxon>Bacillati</taxon>
        <taxon>Actinomycetota</taxon>
        <taxon>Actinomycetes</taxon>
        <taxon>Micrococcales</taxon>
        <taxon>Microbacteriaceae</taxon>
        <taxon>Leucobacter</taxon>
    </lineage>
</organism>
<comment type="caution">
    <text evidence="1">The sequence shown here is derived from an EMBL/GenBank/DDBJ whole genome shotgun (WGS) entry which is preliminary data.</text>
</comment>
<dbReference type="RefSeq" id="WP_185986960.1">
    <property type="nucleotide sequence ID" value="NZ_BAAALZ010000001.1"/>
</dbReference>
<dbReference type="AlphaFoldDB" id="A0A852R906"/>
<sequence length="314" mass="32445">MSASQFFRRVLAPGRPERAVVLAVALGAATLIDPAKLTTGKRAAYRLGLAGLTAADIATDVPPGTSATARSAAAVAAGGAVLGLSEAGEAFDARLQRALVRRGVSRPRLVLAAAGVAISLAAELPSVIRASRIRRALAARGLAGVDLGPETDSALAELPDGARAVIAGMLDYSAEPSAGALLAQLDSAREQLWEGVSGSYDVISIDVADAETLPRAVPHVQRFPVSATFADPVSGSTRVLRLFVESGMLAQLTIEDASVTDEWSAGDANASALWPAQWPQLAEITFALDSDAPTDRRGARIARMRPGIARPDRA</sequence>
<dbReference type="Proteomes" id="UP000586095">
    <property type="component" value="Unassembled WGS sequence"/>
</dbReference>
<dbReference type="EMBL" id="JACCBD010000001">
    <property type="protein sequence ID" value="NYD26899.1"/>
    <property type="molecule type" value="Genomic_DNA"/>
</dbReference>
<gene>
    <name evidence="1" type="ORF">BJ960_001702</name>
</gene>
<reference evidence="1 2" key="1">
    <citation type="submission" date="2020-07" db="EMBL/GenBank/DDBJ databases">
        <title>Sequencing the genomes of 1000 actinobacteria strains.</title>
        <authorList>
            <person name="Klenk H.-P."/>
        </authorList>
    </citation>
    <scope>NUCLEOTIDE SEQUENCE [LARGE SCALE GENOMIC DNA]</scope>
    <source>
        <strain evidence="1 2">DSM 17380</strain>
    </source>
</reference>